<evidence type="ECO:0000313" key="5">
    <source>
        <dbReference type="Proteomes" id="UP001501920"/>
    </source>
</evidence>
<dbReference type="InterPro" id="IPR009538">
    <property type="entry name" value="PV-1"/>
</dbReference>
<dbReference type="Ensembl" id="ENSPNAT00000026030.2">
    <property type="protein sequence ID" value="ENSPNAP00000017300.2"/>
    <property type="gene ID" value="ENSPNAG00000023565.2"/>
</dbReference>
<feature type="region of interest" description="Disordered" evidence="2">
    <location>
        <begin position="82"/>
        <end position="101"/>
    </location>
</feature>
<dbReference type="GO" id="GO:0007219">
    <property type="term" value="P:Notch signaling pathway"/>
    <property type="evidence" value="ECO:0007669"/>
    <property type="project" value="Ensembl"/>
</dbReference>
<evidence type="ECO:0000256" key="1">
    <source>
        <dbReference type="SAM" id="Coils"/>
    </source>
</evidence>
<keyword evidence="3" id="KW-0812">Transmembrane</keyword>
<dbReference type="Proteomes" id="UP001501920">
    <property type="component" value="Chromosome 15"/>
</dbReference>
<dbReference type="RefSeq" id="XP_017569805.1">
    <property type="nucleotide sequence ID" value="XM_017714316.2"/>
</dbReference>
<dbReference type="AlphaFoldDB" id="A0A3B4D132"/>
<organism evidence="4 5">
    <name type="scientific">Pygocentrus nattereri</name>
    <name type="common">Red-bellied piranha</name>
    <dbReference type="NCBI Taxonomy" id="42514"/>
    <lineage>
        <taxon>Eukaryota</taxon>
        <taxon>Metazoa</taxon>
        <taxon>Chordata</taxon>
        <taxon>Craniata</taxon>
        <taxon>Vertebrata</taxon>
        <taxon>Euteleostomi</taxon>
        <taxon>Actinopterygii</taxon>
        <taxon>Neopterygii</taxon>
        <taxon>Teleostei</taxon>
        <taxon>Ostariophysi</taxon>
        <taxon>Characiformes</taxon>
        <taxon>Characoidei</taxon>
        <taxon>Pygocentrus</taxon>
    </lineage>
</organism>
<evidence type="ECO:0000256" key="2">
    <source>
        <dbReference type="SAM" id="MobiDB-lite"/>
    </source>
</evidence>
<keyword evidence="3" id="KW-0472">Membrane</keyword>
<keyword evidence="1" id="KW-0175">Coiled coil</keyword>
<feature type="transmembrane region" description="Helical" evidence="3">
    <location>
        <begin position="28"/>
        <end position="54"/>
    </location>
</feature>
<feature type="region of interest" description="Disordered" evidence="2">
    <location>
        <begin position="368"/>
        <end position="404"/>
    </location>
</feature>
<dbReference type="CTD" id="570276"/>
<dbReference type="STRING" id="42514.ENSPNAP00000017300"/>
<reference evidence="4" key="3">
    <citation type="submission" date="2025-09" db="UniProtKB">
        <authorList>
            <consortium name="Ensembl"/>
        </authorList>
    </citation>
    <scope>IDENTIFICATION</scope>
</reference>
<evidence type="ECO:0000256" key="3">
    <source>
        <dbReference type="SAM" id="Phobius"/>
    </source>
</evidence>
<keyword evidence="5" id="KW-1185">Reference proteome</keyword>
<dbReference type="PANTHER" id="PTHR21687:SF6">
    <property type="entry name" value="PLASMALEMMA VESICLE-ASSOCIATED PROTEIN"/>
    <property type="match status" value="1"/>
</dbReference>
<dbReference type="PANTHER" id="PTHR21687">
    <property type="entry name" value="PLASMALEMMA VESICLE-ASSOCIATED PROTEIN"/>
    <property type="match status" value="1"/>
</dbReference>
<proteinExistence type="predicted"/>
<dbReference type="GeneID" id="108437302"/>
<evidence type="ECO:0008006" key="6">
    <source>
        <dbReference type="Google" id="ProtNLM"/>
    </source>
</evidence>
<accession>A0A3B4D132</accession>
<reference evidence="4 5" key="1">
    <citation type="submission" date="2020-10" db="EMBL/GenBank/DDBJ databases">
        <title>Pygocentrus nattereri (red-bellied piranha) genome, fPygNat1, primary haplotype.</title>
        <authorList>
            <person name="Myers G."/>
            <person name="Meyer A."/>
            <person name="Karagic N."/>
            <person name="Pippel M."/>
            <person name="Winkler S."/>
            <person name="Tracey A."/>
            <person name="Wood J."/>
            <person name="Formenti G."/>
            <person name="Howe K."/>
            <person name="Fedrigo O."/>
            <person name="Jarvis E.D."/>
        </authorList>
    </citation>
    <scope>NUCLEOTIDE SEQUENCE [LARGE SCALE GENOMIC DNA]</scope>
</reference>
<keyword evidence="3" id="KW-1133">Transmembrane helix</keyword>
<reference evidence="4" key="2">
    <citation type="submission" date="2025-08" db="UniProtKB">
        <authorList>
            <consortium name="Ensembl"/>
        </authorList>
    </citation>
    <scope>IDENTIFICATION</scope>
</reference>
<feature type="coiled-coil region" evidence="1">
    <location>
        <begin position="176"/>
        <end position="224"/>
    </location>
</feature>
<evidence type="ECO:0000313" key="4">
    <source>
        <dbReference type="Ensembl" id="ENSPNAP00000017300.2"/>
    </source>
</evidence>
<dbReference type="GO" id="GO:0002693">
    <property type="term" value="P:positive regulation of cellular extravasation"/>
    <property type="evidence" value="ECO:0007669"/>
    <property type="project" value="TreeGrafter"/>
</dbReference>
<dbReference type="GeneTree" id="ENSGT00390000006166"/>
<dbReference type="Pfam" id="PF06637">
    <property type="entry name" value="PV-1"/>
    <property type="match status" value="1"/>
</dbReference>
<name>A0A3B4D132_PYGNA</name>
<protein>
    <recommendedName>
        <fullName evidence="6">Plasmalemma vesicle associated protein b</fullName>
    </recommendedName>
</protein>
<dbReference type="GO" id="GO:0043114">
    <property type="term" value="P:regulation of vascular permeability"/>
    <property type="evidence" value="ECO:0007669"/>
    <property type="project" value="Ensembl"/>
</dbReference>
<sequence length="404" mass="46022">MYNNSYSRPKVTLEKKVTYKSKDKSCGYYWRIVFFFSSLIQSLIIISLVLFLVYGQPGKTPEEKRVEELENGYNKLSKENTELRKDKASLTSSLKTRTTEKETAEKKLTKLTAELDTAKSNCTRLHNALASCNANKPPPAPRITPIHMPSVSTSNAQIKHLQTSLDHQKALNGYLQSNFNQTVESLKLNLERVTKEKKAQETTMLQLRQQKEELTAELQLYRKKCKEEFISSLQGIQNVTTAFLAKIANLFPDTYTFLLTCEKQREQMDAIKSNCTSLSREVETKFQSYLNNVGEKVSTFQAQSSHHEVQNRRLTSDLQRCRQTHTEETERCKKLLLEAQETQDRVVEPLLQAQKLLMHEKQLLQSTCASKPSMPRPSGHDPPVVYGHQSRPGMSSPGGATGKR</sequence>